<name>A0A017T460_9BACT</name>
<organism evidence="2 3">
    <name type="scientific">Chondromyces apiculatus DSM 436</name>
    <dbReference type="NCBI Taxonomy" id="1192034"/>
    <lineage>
        <taxon>Bacteria</taxon>
        <taxon>Pseudomonadati</taxon>
        <taxon>Myxococcota</taxon>
        <taxon>Polyangia</taxon>
        <taxon>Polyangiales</taxon>
        <taxon>Polyangiaceae</taxon>
        <taxon>Chondromyces</taxon>
    </lineage>
</organism>
<dbReference type="Proteomes" id="UP000019678">
    <property type="component" value="Unassembled WGS sequence"/>
</dbReference>
<evidence type="ECO:0008006" key="4">
    <source>
        <dbReference type="Google" id="ProtNLM"/>
    </source>
</evidence>
<evidence type="ECO:0000256" key="1">
    <source>
        <dbReference type="SAM" id="SignalP"/>
    </source>
</evidence>
<dbReference type="AlphaFoldDB" id="A0A017T460"/>
<dbReference type="EMBL" id="ASRX01000048">
    <property type="protein sequence ID" value="EYF03366.1"/>
    <property type="molecule type" value="Genomic_DNA"/>
</dbReference>
<feature type="signal peptide" evidence="1">
    <location>
        <begin position="1"/>
        <end position="17"/>
    </location>
</feature>
<accession>A0A017T460</accession>
<dbReference type="STRING" id="1192034.CAP_5698"/>
<proteinExistence type="predicted"/>
<reference evidence="2 3" key="1">
    <citation type="submission" date="2013-05" db="EMBL/GenBank/DDBJ databases">
        <title>Genome assembly of Chondromyces apiculatus DSM 436.</title>
        <authorList>
            <person name="Sharma G."/>
            <person name="Khatri I."/>
            <person name="Kaur C."/>
            <person name="Mayilraj S."/>
            <person name="Subramanian S."/>
        </authorList>
    </citation>
    <scope>NUCLEOTIDE SEQUENCE [LARGE SCALE GENOMIC DNA]</scope>
    <source>
        <strain evidence="2 3">DSM 436</strain>
    </source>
</reference>
<dbReference type="eggNOG" id="COG5184">
    <property type="taxonomic scope" value="Bacteria"/>
</dbReference>
<comment type="caution">
    <text evidence="2">The sequence shown here is derived from an EMBL/GenBank/DDBJ whole genome shotgun (WGS) entry which is preliminary data.</text>
</comment>
<feature type="chain" id="PRO_5001500165" description="Lipoprotein" evidence="1">
    <location>
        <begin position="18"/>
        <end position="324"/>
    </location>
</feature>
<gene>
    <name evidence="2" type="ORF">CAP_5698</name>
</gene>
<protein>
    <recommendedName>
        <fullName evidence="4">Lipoprotein</fullName>
    </recommendedName>
</protein>
<sequence>MVFALDAVLVWTMCAVALGSAGSAGCGGNAGPASSAACDMSGDCSADDACDDCGEHGASDAFAETEGDPGDVEMALQMANALNPNALNPNALNPNALRPAVLGEFALAASSLGDPAFAPLSAPGASGMLSRELFRYAVRCALDASQSVTLSWVDGHGDTLRETYRGSVGLAPSWAQGPLVNEDEQRWVSACLAALTNWYGVEVVVSLRGPHAALAQLSPEEATYYTVREGAFWGNLFAPEPRLWACHEPANVAHAEAADRECAIGHPGTGPNGQTIRTPCGPITPAGACAEICTPVSSAGGFLPSCQASTGATPIAQVITTYLD</sequence>
<evidence type="ECO:0000313" key="2">
    <source>
        <dbReference type="EMBL" id="EYF03366.1"/>
    </source>
</evidence>
<evidence type="ECO:0000313" key="3">
    <source>
        <dbReference type="Proteomes" id="UP000019678"/>
    </source>
</evidence>
<keyword evidence="3" id="KW-1185">Reference proteome</keyword>
<keyword evidence="1" id="KW-0732">Signal</keyword>